<keyword evidence="6" id="KW-1185">Reference proteome</keyword>
<sequence>MGNVNAKDDNDDTPLIVACKKNDLKKVRELIEHKADVNKRNKKNGYTPLIIACNEGNEIITRYLVEHGADINAKDENGYTPLVFACSNGNIAVIKYLVDKGADINITDENGNTPLILSIIFKNKTIVKYLVDSGVDVNLENPVKGYTPLIVACSNDNEGKENDLNLFIVKYLMDHGAQVNRKNKKNGDTPLIMACKMGNEPVAKYLIEKGASVNIENEINRITPLIVACFSGNEELVKLLVDRGAIVNAQAESGDTPLIIACRKKNETLVKYLVRHKADINMKNKKTGDTPLTISCINEDDKIVKCLINLKADINAKNLMEDTPLIIAVTNENETIVKILVEKHANINVKNKNGHPPLVIACRKKNESLVRYLIDHGAAIEKNKYDLSLNIAIHSGNVKIVKYMVEHGANVNVEDEHGNTPLIDSCNIRNESIVKLLLDHKANVNMKCQNNNTPLSVACDNGSYTIVKYLIDHGADVNLKGKNDESPLIIACHKEETLLLAKASRQSKTSINSSFKEINKLKGEKENYLPVPTSDGSNKLETTDDNKIINAMDRKEVEECELIIKYLIDHGADVNVKSKKEGDTPLILSCKMGNETIVRYLIDHDADIDIRNENNEIPLTIAYAKENKPIIKCLINKYIKLLNNEKIQQNRYIIEENIEKFLVRYPSQANMSLDGNIDILEEMIQQKNIRLINELIKNGRDINNYMRSGKLPIEKAIENNDIDLVKELIELGANIEIRTQSGIKVVDLMKRSMNEFYKMEYIFNRNSSIEDIINTKNEEAAKYIIDQEGLNIDSEDSHGVNLLQKALLEYDIDKINELVRLGADPKKADGVIQIKLKKQLEKGKIEMKAFNSSHPDGKEEIINTLELKNYHCIASEYIISNQFEKANKLICKYDNVLKWQNENELNLLSQMIITVSNEKEKKVLEGIINNYTYTLNTKEVAVNKLNNTTPLHYLIEKINKSPDAIDLLDLILPKIDNSKILDVENSDGMTALDCAIAINNIDAVKKLYSREIELKSDSFERKENIIHLQYSLLNDTITSEKLKDMIIEIVKIRNEKEKDITFENIINDNKIKNGQSLLHIASYLGKKDIVNYLLEQKDIKLDVKDTKGRTPIFYAIIAQHEDIVKAIINKDKDKNILMETDDCNAAPLNYAIVTQNEEITSMLVPKTKDLSIHDKNGRSFLHYAVANQNIKIIESIFREISNYGEKILNIQDIEGKTAFHYAAISRNVDILNIFLQSDKIDYEIIDKNELKVIDYLLMGHLEMTEVLDEGNYNTIPGIIRKMVIKIKDKSKEMCKRNILHSACENKVSPDEAIKIVIGEKKVKISELSEVPLSSNIGKKPLDIALENPKISTDTIVELILATNILENKTEKGELLQKLLIYNRGDIARVLHIENEYINKIKDLPVLLYNLITKLNDVNKIKSTLGIPYSLDCRDFKMYEYAIVKDRYDWYREFIRHEKAVSIEKIKERIIEFNAIQILGELIDVEDFNKKNLWKKASIEIRGMLLRHYINHNMLELEIIKAANDLNINMVSKALQFSGIYLPGLLHIAVNKGSRDLAKVVIEKYGNKVFKERDDYNQTPIDIVVQTENIEMIIYFIMKGAEINEFTEDLTPIKMLINEEIGKAKEMIELINLSIDSFKKKVKDTDSCNVDKKDYLGNTLIYYAIENNNAEMVTTLIKKGANINVKNNYKETPLFIAIKYADNVIGKELINNGGNIFETFNGKSLLHYAMKRKFRDEYGDEVREAEVKNSLAIKLLEKGVIDLSRSTINGIVRYDRTFNYENITQLMYFIMADDKEKAEQLIKSEWIDLNAIDDEGITAYGYALHKHFSDLMAMMESKEPNILKHEKIIKDFFGLTDKKTVTIAAAGLVAAGLGIIAKQTNVGGMAYDLIENVVIENSKGFLNQDSRETLEQIQEDRNIIQDKAQKIIESKAVKDAYTYFKNKNKDS</sequence>
<proteinExistence type="predicted"/>
<accession>A0A1Y1VDW4</accession>
<dbReference type="PANTHER" id="PTHR24123">
    <property type="entry name" value="ANKYRIN REPEAT-CONTAINING"/>
    <property type="match status" value="1"/>
</dbReference>
<dbReference type="InterPro" id="IPR036770">
    <property type="entry name" value="Ankyrin_rpt-contain_sf"/>
</dbReference>
<dbReference type="PROSITE" id="PS50297">
    <property type="entry name" value="ANK_REP_REGION"/>
    <property type="match status" value="18"/>
</dbReference>
<dbReference type="OrthoDB" id="10644598at2759"/>
<dbReference type="PANTHER" id="PTHR24123:SF33">
    <property type="entry name" value="PROTEIN HOS4"/>
    <property type="match status" value="1"/>
</dbReference>
<evidence type="ECO:0000256" key="2">
    <source>
        <dbReference type="ARBA" id="ARBA00023043"/>
    </source>
</evidence>
<dbReference type="Proteomes" id="UP000193719">
    <property type="component" value="Unassembled WGS sequence"/>
</dbReference>
<feature type="repeat" description="ANK" evidence="3">
    <location>
        <begin position="44"/>
        <end position="76"/>
    </location>
</feature>
<feature type="repeat" description="ANK" evidence="3">
    <location>
        <begin position="220"/>
        <end position="252"/>
    </location>
</feature>
<feature type="repeat" description="ANK" evidence="3">
    <location>
        <begin position="110"/>
        <end position="142"/>
    </location>
</feature>
<dbReference type="InterPro" id="IPR002110">
    <property type="entry name" value="Ankyrin_rpt"/>
</dbReference>
<evidence type="ECO:0000313" key="6">
    <source>
        <dbReference type="Proteomes" id="UP000193719"/>
    </source>
</evidence>
<dbReference type="Pfam" id="PF13637">
    <property type="entry name" value="Ank_4"/>
    <property type="match status" value="2"/>
</dbReference>
<keyword evidence="4" id="KW-0175">Coiled coil</keyword>
<feature type="repeat" description="ANK" evidence="3">
    <location>
        <begin position="384"/>
        <end position="416"/>
    </location>
</feature>
<reference evidence="5 6" key="2">
    <citation type="submission" date="2016-08" db="EMBL/GenBank/DDBJ databases">
        <title>Pervasive Adenine N6-methylation of Active Genes in Fungi.</title>
        <authorList>
            <consortium name="DOE Joint Genome Institute"/>
            <person name="Mondo S.J."/>
            <person name="Dannebaum R.O."/>
            <person name="Kuo R.C."/>
            <person name="Labutti K."/>
            <person name="Haridas S."/>
            <person name="Kuo A."/>
            <person name="Salamov A."/>
            <person name="Ahrendt S.R."/>
            <person name="Lipzen A."/>
            <person name="Sullivan W."/>
            <person name="Andreopoulos W.B."/>
            <person name="Clum A."/>
            <person name="Lindquist E."/>
            <person name="Daum C."/>
            <person name="Ramamoorthy G.K."/>
            <person name="Gryganskyi A."/>
            <person name="Culley D."/>
            <person name="Magnuson J.K."/>
            <person name="James T.Y."/>
            <person name="O'Malley M.A."/>
            <person name="Stajich J.E."/>
            <person name="Spatafora J.W."/>
            <person name="Visel A."/>
            <person name="Grigoriev I.V."/>
        </authorList>
    </citation>
    <scope>NUCLEOTIDE SEQUENCE [LARGE SCALE GENOMIC DNA]</scope>
    <source>
        <strain evidence="6">finn</strain>
    </source>
</reference>
<feature type="repeat" description="ANK" evidence="3">
    <location>
        <begin position="417"/>
        <end position="449"/>
    </location>
</feature>
<feature type="coiled-coil region" evidence="4">
    <location>
        <begin position="1902"/>
        <end position="1929"/>
    </location>
</feature>
<gene>
    <name evidence="5" type="ORF">BCR36DRAFT_20994</name>
</gene>
<keyword evidence="2 3" id="KW-0040">ANK repeat</keyword>
<feature type="repeat" description="ANK" evidence="3">
    <location>
        <begin position="144"/>
        <end position="184"/>
    </location>
</feature>
<dbReference type="STRING" id="1754191.A0A1Y1VDW4"/>
<dbReference type="PRINTS" id="PR01415">
    <property type="entry name" value="ANKYRIN"/>
</dbReference>
<dbReference type="SMART" id="SM00248">
    <property type="entry name" value="ANK"/>
    <property type="match status" value="35"/>
</dbReference>
<feature type="repeat" description="ANK" evidence="3">
    <location>
        <begin position="450"/>
        <end position="482"/>
    </location>
</feature>
<evidence type="ECO:0000313" key="5">
    <source>
        <dbReference type="EMBL" id="ORX53796.1"/>
    </source>
</evidence>
<feature type="repeat" description="ANK" evidence="3">
    <location>
        <begin position="77"/>
        <end position="109"/>
    </location>
</feature>
<evidence type="ECO:0000256" key="4">
    <source>
        <dbReference type="SAM" id="Coils"/>
    </source>
</evidence>
<organism evidence="5 6">
    <name type="scientific">Piromyces finnis</name>
    <dbReference type="NCBI Taxonomy" id="1754191"/>
    <lineage>
        <taxon>Eukaryota</taxon>
        <taxon>Fungi</taxon>
        <taxon>Fungi incertae sedis</taxon>
        <taxon>Chytridiomycota</taxon>
        <taxon>Chytridiomycota incertae sedis</taxon>
        <taxon>Neocallimastigomycetes</taxon>
        <taxon>Neocallimastigales</taxon>
        <taxon>Neocallimastigaceae</taxon>
        <taxon>Piromyces</taxon>
    </lineage>
</organism>
<feature type="repeat" description="ANK" evidence="3">
    <location>
        <begin position="287"/>
        <end position="319"/>
    </location>
</feature>
<feature type="repeat" description="ANK" evidence="3">
    <location>
        <begin position="708"/>
        <end position="740"/>
    </location>
</feature>
<dbReference type="EMBL" id="MCFH01000012">
    <property type="protein sequence ID" value="ORX53796.1"/>
    <property type="molecule type" value="Genomic_DNA"/>
</dbReference>
<feature type="repeat" description="ANK" evidence="3">
    <location>
        <begin position="10"/>
        <end position="42"/>
    </location>
</feature>
<evidence type="ECO:0000256" key="3">
    <source>
        <dbReference type="PROSITE-ProRule" id="PRU00023"/>
    </source>
</evidence>
<keyword evidence="1" id="KW-0677">Repeat</keyword>
<feature type="repeat" description="ANK" evidence="3">
    <location>
        <begin position="353"/>
        <end position="385"/>
    </location>
</feature>
<protein>
    <submittedName>
        <fullName evidence="5">Ankyrin</fullName>
    </submittedName>
</protein>
<feature type="repeat" description="ANK" evidence="3">
    <location>
        <begin position="1073"/>
        <end position="1095"/>
    </location>
</feature>
<dbReference type="Gene3D" id="1.25.40.20">
    <property type="entry name" value="Ankyrin repeat-containing domain"/>
    <property type="match status" value="10"/>
</dbReference>
<feature type="repeat" description="ANK" evidence="3">
    <location>
        <begin position="581"/>
        <end position="613"/>
    </location>
</feature>
<feature type="repeat" description="ANK" evidence="3">
    <location>
        <begin position="320"/>
        <end position="352"/>
    </location>
</feature>
<dbReference type="Pfam" id="PF00023">
    <property type="entry name" value="Ank"/>
    <property type="match status" value="1"/>
</dbReference>
<dbReference type="Pfam" id="PF12796">
    <property type="entry name" value="Ank_2"/>
    <property type="match status" value="7"/>
</dbReference>
<reference evidence="5 6" key="1">
    <citation type="submission" date="2016-08" db="EMBL/GenBank/DDBJ databases">
        <title>Genomes of anaerobic fungi encode conserved fungal cellulosomes for biomass hydrolysis.</title>
        <authorList>
            <consortium name="DOE Joint Genome Institute"/>
            <person name="Haitjema C.H."/>
            <person name="Gilmore S.P."/>
            <person name="Henske J.K."/>
            <person name="Solomon K.V."/>
            <person name="De Groot R."/>
            <person name="Kuo A."/>
            <person name="Mondo S.J."/>
            <person name="Salamov A.A."/>
            <person name="Labutti K."/>
            <person name="Zhao Z."/>
            <person name="Chiniquy J."/>
            <person name="Barry K."/>
            <person name="Brewer H.M."/>
            <person name="Purvine S.O."/>
            <person name="Wright A.T."/>
            <person name="Boxma B."/>
            <person name="Van Alen T."/>
            <person name="Hackstein J.H."/>
            <person name="Baker S.E."/>
            <person name="Grigoriev I.V."/>
            <person name="O'Malley M.A."/>
        </authorList>
    </citation>
    <scope>NUCLEOTIDE SEQUENCE [LARGE SCALE GENOMIC DNA]</scope>
    <source>
        <strain evidence="6">finn</strain>
    </source>
</reference>
<dbReference type="InterPro" id="IPR051165">
    <property type="entry name" value="Multifunctional_ANK_Repeat"/>
</dbReference>
<evidence type="ECO:0000256" key="1">
    <source>
        <dbReference type="ARBA" id="ARBA00022737"/>
    </source>
</evidence>
<dbReference type="Pfam" id="PF13857">
    <property type="entry name" value="Ank_5"/>
    <property type="match status" value="1"/>
</dbReference>
<dbReference type="SUPFAM" id="SSF48403">
    <property type="entry name" value="Ankyrin repeat"/>
    <property type="match status" value="6"/>
</dbReference>
<feature type="repeat" description="ANK" evidence="3">
    <location>
        <begin position="1655"/>
        <end position="1687"/>
    </location>
</feature>
<name>A0A1Y1VDW4_9FUNG</name>
<feature type="repeat" description="ANK" evidence="3">
    <location>
        <begin position="253"/>
        <end position="285"/>
    </location>
</feature>
<feature type="repeat" description="ANK" evidence="3">
    <location>
        <begin position="186"/>
        <end position="218"/>
    </location>
</feature>
<dbReference type="PROSITE" id="PS50088">
    <property type="entry name" value="ANK_REPEAT"/>
    <property type="match status" value="18"/>
</dbReference>
<comment type="caution">
    <text evidence="5">The sequence shown here is derived from an EMBL/GenBank/DDBJ whole genome shotgun (WGS) entry which is preliminary data.</text>
</comment>